<dbReference type="AlphaFoldDB" id="A0AAD3HA69"/>
<protein>
    <submittedName>
        <fullName evidence="2">Uncharacterized protein</fullName>
    </submittedName>
</protein>
<dbReference type="EMBL" id="BLLK01000051">
    <property type="protein sequence ID" value="GFH56297.1"/>
    <property type="molecule type" value="Genomic_DNA"/>
</dbReference>
<proteinExistence type="predicted"/>
<organism evidence="2 3">
    <name type="scientific">Chaetoceros tenuissimus</name>
    <dbReference type="NCBI Taxonomy" id="426638"/>
    <lineage>
        <taxon>Eukaryota</taxon>
        <taxon>Sar</taxon>
        <taxon>Stramenopiles</taxon>
        <taxon>Ochrophyta</taxon>
        <taxon>Bacillariophyta</taxon>
        <taxon>Coscinodiscophyceae</taxon>
        <taxon>Chaetocerotophycidae</taxon>
        <taxon>Chaetocerotales</taxon>
        <taxon>Chaetocerotaceae</taxon>
        <taxon>Chaetoceros</taxon>
    </lineage>
</organism>
<feature type="transmembrane region" description="Helical" evidence="1">
    <location>
        <begin position="192"/>
        <end position="213"/>
    </location>
</feature>
<evidence type="ECO:0000256" key="1">
    <source>
        <dbReference type="SAM" id="Phobius"/>
    </source>
</evidence>
<keyword evidence="1" id="KW-1133">Transmembrane helix</keyword>
<name>A0AAD3HA69_9STRA</name>
<accession>A0AAD3HA69</accession>
<reference evidence="2 3" key="1">
    <citation type="journal article" date="2021" name="Sci. Rep.">
        <title>The genome of the diatom Chaetoceros tenuissimus carries an ancient integrated fragment of an extant virus.</title>
        <authorList>
            <person name="Hongo Y."/>
            <person name="Kimura K."/>
            <person name="Takaki Y."/>
            <person name="Yoshida Y."/>
            <person name="Baba S."/>
            <person name="Kobayashi G."/>
            <person name="Nagasaki K."/>
            <person name="Hano T."/>
            <person name="Tomaru Y."/>
        </authorList>
    </citation>
    <scope>NUCLEOTIDE SEQUENCE [LARGE SCALE GENOMIC DNA]</scope>
    <source>
        <strain evidence="2 3">NIES-3715</strain>
    </source>
</reference>
<dbReference type="Proteomes" id="UP001054902">
    <property type="component" value="Unassembled WGS sequence"/>
</dbReference>
<comment type="caution">
    <text evidence="2">The sequence shown here is derived from an EMBL/GenBank/DDBJ whole genome shotgun (WGS) entry which is preliminary data.</text>
</comment>
<evidence type="ECO:0000313" key="3">
    <source>
        <dbReference type="Proteomes" id="UP001054902"/>
    </source>
</evidence>
<keyword evidence="3" id="KW-1185">Reference proteome</keyword>
<keyword evidence="1" id="KW-0472">Membrane</keyword>
<sequence>MIEKYVETETTSVKENWNSKNKGWKRSYYDKWKKENGSFWKVCRKAILIKMHYTLDKVETLDYLSSNYNENENAYEKDKVRHCRCYYPKLCYKQTSPKRYNSINEVQHQTPFVTRNTWSLEEMFCRDRNKRHVAVIKGDATDYALTPNQIKSSLACYILGVVFAILLCTGFMVWFGLFDALSSSKTMTKNKIVAGIVAAFLIMVILYCVFLVIKDPVRKYRYLKKQEEEDSEILYEVVDHYKTAEASDLFCWFCFFLQILLFFVLPVGAIFHN</sequence>
<gene>
    <name evidence="2" type="ORF">CTEN210_12773</name>
</gene>
<feature type="transmembrane region" description="Helical" evidence="1">
    <location>
        <begin position="154"/>
        <end position="177"/>
    </location>
</feature>
<keyword evidence="1" id="KW-0812">Transmembrane</keyword>
<evidence type="ECO:0000313" key="2">
    <source>
        <dbReference type="EMBL" id="GFH56297.1"/>
    </source>
</evidence>
<feature type="transmembrane region" description="Helical" evidence="1">
    <location>
        <begin position="249"/>
        <end position="271"/>
    </location>
</feature>